<evidence type="ECO:0000313" key="3">
    <source>
        <dbReference type="Proteomes" id="UP000247634"/>
    </source>
</evidence>
<reference evidence="2 3" key="1">
    <citation type="submission" date="2018-06" db="EMBL/GenBank/DDBJ databases">
        <title>The complete genome sequence of a nosiheptide producer Streptomyces actuosus ATCC 25421: deducing the ability of producing a new class III lantibiotics.</title>
        <authorList>
            <person name="Liu W."/>
            <person name="Sun F."/>
            <person name="Hu Y."/>
        </authorList>
    </citation>
    <scope>NUCLEOTIDE SEQUENCE [LARGE SCALE GENOMIC DNA]</scope>
    <source>
        <strain evidence="2 3">ATCC 25421</strain>
    </source>
</reference>
<dbReference type="GO" id="GO:0016787">
    <property type="term" value="F:hydrolase activity"/>
    <property type="evidence" value="ECO:0007669"/>
    <property type="project" value="UniProtKB-KW"/>
</dbReference>
<dbReference type="InterPro" id="IPR000073">
    <property type="entry name" value="AB_hydrolase_1"/>
</dbReference>
<protein>
    <submittedName>
        <fullName evidence="2">Alpha/beta hydrolase</fullName>
    </submittedName>
</protein>
<dbReference type="Proteomes" id="UP000247634">
    <property type="component" value="Chromosome"/>
</dbReference>
<dbReference type="KEGG" id="sact:DMT42_11730"/>
<dbReference type="Pfam" id="PF12697">
    <property type="entry name" value="Abhydrolase_6"/>
    <property type="match status" value="1"/>
</dbReference>
<proteinExistence type="predicted"/>
<dbReference type="InterPro" id="IPR029058">
    <property type="entry name" value="AB_hydrolase_fold"/>
</dbReference>
<keyword evidence="2" id="KW-0378">Hydrolase</keyword>
<feature type="domain" description="AB hydrolase-1" evidence="1">
    <location>
        <begin position="40"/>
        <end position="264"/>
    </location>
</feature>
<evidence type="ECO:0000313" key="2">
    <source>
        <dbReference type="EMBL" id="AWT42927.1"/>
    </source>
</evidence>
<dbReference type="EMBL" id="CP029788">
    <property type="protein sequence ID" value="AWT42927.1"/>
    <property type="molecule type" value="Genomic_DNA"/>
</dbReference>
<dbReference type="RefSeq" id="WP_110627848.1">
    <property type="nucleotide sequence ID" value="NZ_CP029788.1"/>
</dbReference>
<gene>
    <name evidence="2" type="ORF">DMT42_11730</name>
</gene>
<evidence type="ECO:0000259" key="1">
    <source>
        <dbReference type="Pfam" id="PF12697"/>
    </source>
</evidence>
<dbReference type="Gene3D" id="3.40.50.1820">
    <property type="entry name" value="alpha/beta hydrolase"/>
    <property type="match status" value="1"/>
</dbReference>
<sequence length="306" mass="32910">MSQPSPADASPVRDITLDADGIPLSGLLAEARHGPPRAVVVAVHGGGMSAGYFHSQVRPGLSLLTLGADLGYTVLAIDRPGYGSSAAWLPRGQTLADQAATFHDALESFAATHDTGAGLFVVAHSNGGKLALAAAAEERGGTLLGLDISGLGCRLAVRRDQLPGLNGHGDWRRHWGSLRLYPPDAFRQGRHLISPVPELEAQEGPSWPRMYPDIARRVRTPVRFTFAEQEQWWRFDDEAVAALREPLAAPKVLVDHQPDAGHNLSLGWAARTYHLKALGFLEDCLLARDAAPAHPRLRQREPIAAS</sequence>
<dbReference type="SUPFAM" id="SSF53474">
    <property type="entry name" value="alpha/beta-Hydrolases"/>
    <property type="match status" value="1"/>
</dbReference>
<keyword evidence="3" id="KW-1185">Reference proteome</keyword>
<dbReference type="AlphaFoldDB" id="A0A2U9P024"/>
<organism evidence="2 3">
    <name type="scientific">Streptomyces actuosus</name>
    <dbReference type="NCBI Taxonomy" id="1885"/>
    <lineage>
        <taxon>Bacteria</taxon>
        <taxon>Bacillati</taxon>
        <taxon>Actinomycetota</taxon>
        <taxon>Actinomycetes</taxon>
        <taxon>Kitasatosporales</taxon>
        <taxon>Streptomycetaceae</taxon>
        <taxon>Streptomyces</taxon>
    </lineage>
</organism>
<name>A0A2U9P024_STRAS</name>
<dbReference type="OrthoDB" id="4276066at2"/>
<accession>A0A2U9P024</accession>